<protein>
    <submittedName>
        <fullName evidence="3">Uncharacterized protein</fullName>
    </submittedName>
</protein>
<keyword evidence="4" id="KW-1185">Reference proteome</keyword>
<evidence type="ECO:0000256" key="1">
    <source>
        <dbReference type="SAM" id="MobiDB-lite"/>
    </source>
</evidence>
<dbReference type="EMBL" id="JBHRWK010000020">
    <property type="protein sequence ID" value="MFC3450764.1"/>
    <property type="molecule type" value="Genomic_DNA"/>
</dbReference>
<dbReference type="Proteomes" id="UP001595645">
    <property type="component" value="Unassembled WGS sequence"/>
</dbReference>
<dbReference type="RefSeq" id="WP_378239497.1">
    <property type="nucleotide sequence ID" value="NZ_JBHRWK010000020.1"/>
</dbReference>
<proteinExistence type="predicted"/>
<gene>
    <name evidence="3" type="ORF">ACFOSH_15125</name>
</gene>
<reference evidence="4" key="1">
    <citation type="journal article" date="2019" name="Int. J. Syst. Evol. Microbiol.">
        <title>The Global Catalogue of Microorganisms (GCM) 10K type strain sequencing project: providing services to taxonomists for standard genome sequencing and annotation.</title>
        <authorList>
            <consortium name="The Broad Institute Genomics Platform"/>
            <consortium name="The Broad Institute Genome Sequencing Center for Infectious Disease"/>
            <person name="Wu L."/>
            <person name="Ma J."/>
        </authorList>
    </citation>
    <scope>NUCLEOTIDE SEQUENCE [LARGE SCALE GENOMIC DNA]</scope>
    <source>
        <strain evidence="4">CGMCC 4.7676</strain>
    </source>
</reference>
<feature type="transmembrane region" description="Helical" evidence="2">
    <location>
        <begin position="40"/>
        <end position="60"/>
    </location>
</feature>
<evidence type="ECO:0000313" key="4">
    <source>
        <dbReference type="Proteomes" id="UP001595645"/>
    </source>
</evidence>
<sequence length="311" mass="33709">MGDLSHSPVLDGVFPDGPDTVLLHPALAARRWRRRQVFAAARPGTVLKGLAGATVVGFALVTGNGFAGKFIVAAVVLIVVLAGWRAACGPGEYRRLHEPAPGARLRRGEGWRSRDFADLGADTASLVRELLAGVDELHRTPARVWIDPALPGEAHRVVWEALCCLDRSRDARALAEELATDPDAGEDLVAAARQAVTTIDHDLDEVARHLRGCLLLTRAWEAKLRRTDLAHRADRVLAALPGRDELSRLASAAEVLPQNVFAHVTAARDLTRAGEFPWERPPSQWPRLRLLPPHHATTAPGTDGRAGERQS</sequence>
<keyword evidence="2" id="KW-1133">Transmembrane helix</keyword>
<feature type="region of interest" description="Disordered" evidence="1">
    <location>
        <begin position="275"/>
        <end position="311"/>
    </location>
</feature>
<organism evidence="3 4">
    <name type="scientific">Amycolatopsis speibonae</name>
    <dbReference type="NCBI Taxonomy" id="1450224"/>
    <lineage>
        <taxon>Bacteria</taxon>
        <taxon>Bacillati</taxon>
        <taxon>Actinomycetota</taxon>
        <taxon>Actinomycetes</taxon>
        <taxon>Pseudonocardiales</taxon>
        <taxon>Pseudonocardiaceae</taxon>
        <taxon>Amycolatopsis</taxon>
    </lineage>
</organism>
<comment type="caution">
    <text evidence="3">The sequence shown here is derived from an EMBL/GenBank/DDBJ whole genome shotgun (WGS) entry which is preliminary data.</text>
</comment>
<evidence type="ECO:0000256" key="2">
    <source>
        <dbReference type="SAM" id="Phobius"/>
    </source>
</evidence>
<keyword evidence="2" id="KW-0472">Membrane</keyword>
<keyword evidence="2" id="KW-0812">Transmembrane</keyword>
<accession>A0ABV7NYB3</accession>
<evidence type="ECO:0000313" key="3">
    <source>
        <dbReference type="EMBL" id="MFC3450764.1"/>
    </source>
</evidence>
<feature type="transmembrane region" description="Helical" evidence="2">
    <location>
        <begin position="66"/>
        <end position="87"/>
    </location>
</feature>
<name>A0ABV7NYB3_9PSEU</name>